<dbReference type="AlphaFoldDB" id="A0A1G2DEP0"/>
<evidence type="ECO:0000313" key="1">
    <source>
        <dbReference type="EMBL" id="OGZ12104.1"/>
    </source>
</evidence>
<organism evidence="1 2">
    <name type="scientific">Candidatus Lloydbacteria bacterium RIFCSPHIGHO2_02_FULL_51_22</name>
    <dbReference type="NCBI Taxonomy" id="1798663"/>
    <lineage>
        <taxon>Bacteria</taxon>
        <taxon>Candidatus Lloydiibacteriota</taxon>
    </lineage>
</organism>
<accession>A0A1G2DEP0</accession>
<dbReference type="Proteomes" id="UP000178099">
    <property type="component" value="Unassembled WGS sequence"/>
</dbReference>
<evidence type="ECO:0000313" key="2">
    <source>
        <dbReference type="Proteomes" id="UP000178099"/>
    </source>
</evidence>
<dbReference type="EMBL" id="MHLN01000010">
    <property type="protein sequence ID" value="OGZ12104.1"/>
    <property type="molecule type" value="Genomic_DNA"/>
</dbReference>
<gene>
    <name evidence="1" type="ORF">A3D67_02470</name>
</gene>
<proteinExistence type="predicted"/>
<reference evidence="1 2" key="1">
    <citation type="journal article" date="2016" name="Nat. Commun.">
        <title>Thousands of microbial genomes shed light on interconnected biogeochemical processes in an aquifer system.</title>
        <authorList>
            <person name="Anantharaman K."/>
            <person name="Brown C.T."/>
            <person name="Hug L.A."/>
            <person name="Sharon I."/>
            <person name="Castelle C.J."/>
            <person name="Probst A.J."/>
            <person name="Thomas B.C."/>
            <person name="Singh A."/>
            <person name="Wilkins M.J."/>
            <person name="Karaoz U."/>
            <person name="Brodie E.L."/>
            <person name="Williams K.H."/>
            <person name="Hubbard S.S."/>
            <person name="Banfield J.F."/>
        </authorList>
    </citation>
    <scope>NUCLEOTIDE SEQUENCE [LARGE SCALE GENOMIC DNA]</scope>
</reference>
<sequence length="107" mass="12385">MKTKQLAQCEVAGIANAIKDWLNMYSPQVTILQVNNHQVIWREEQNGSVNKWNNTVYNITINSSRGNFERLMDFHPLLDRGSVAREITKEFFDEVDKDNLCISTMAH</sequence>
<name>A0A1G2DEP0_9BACT</name>
<comment type="caution">
    <text evidence="1">The sequence shown here is derived from an EMBL/GenBank/DDBJ whole genome shotgun (WGS) entry which is preliminary data.</text>
</comment>
<protein>
    <submittedName>
        <fullName evidence="1">Uncharacterized protein</fullName>
    </submittedName>
</protein>